<dbReference type="GeneID" id="92044122"/>
<reference evidence="1 2" key="1">
    <citation type="submission" date="2023-01" db="EMBL/GenBank/DDBJ databases">
        <title>Analysis of 21 Apiospora genomes using comparative genomics revels a genus with tremendous synthesis potential of carbohydrate active enzymes and secondary metabolites.</title>
        <authorList>
            <person name="Sorensen T."/>
        </authorList>
    </citation>
    <scope>NUCLEOTIDE SEQUENCE [LARGE SCALE GENOMIC DNA]</scope>
    <source>
        <strain evidence="1 2">CBS 114990</strain>
    </source>
</reference>
<dbReference type="RefSeq" id="XP_066669985.1">
    <property type="nucleotide sequence ID" value="XM_066811062.1"/>
</dbReference>
<name>A0ABR1WRT5_9PEZI</name>
<evidence type="ECO:0000313" key="1">
    <source>
        <dbReference type="EMBL" id="KAK8085476.1"/>
    </source>
</evidence>
<protein>
    <recommendedName>
        <fullName evidence="3">F-box domain-containing protein</fullName>
    </recommendedName>
</protein>
<evidence type="ECO:0008006" key="3">
    <source>
        <dbReference type="Google" id="ProtNLM"/>
    </source>
</evidence>
<dbReference type="EMBL" id="JAQQWN010000005">
    <property type="protein sequence ID" value="KAK8085476.1"/>
    <property type="molecule type" value="Genomic_DNA"/>
</dbReference>
<gene>
    <name evidence="1" type="ORF">PG997_006747</name>
</gene>
<keyword evidence="2" id="KW-1185">Reference proteome</keyword>
<accession>A0ABR1WRT5</accession>
<dbReference type="Proteomes" id="UP001433268">
    <property type="component" value="Unassembled WGS sequence"/>
</dbReference>
<organism evidence="1 2">
    <name type="scientific">Apiospora hydei</name>
    <dbReference type="NCBI Taxonomy" id="1337664"/>
    <lineage>
        <taxon>Eukaryota</taxon>
        <taxon>Fungi</taxon>
        <taxon>Dikarya</taxon>
        <taxon>Ascomycota</taxon>
        <taxon>Pezizomycotina</taxon>
        <taxon>Sordariomycetes</taxon>
        <taxon>Xylariomycetidae</taxon>
        <taxon>Amphisphaeriales</taxon>
        <taxon>Apiosporaceae</taxon>
        <taxon>Apiospora</taxon>
    </lineage>
</organism>
<sequence length="447" mass="50253">MAKELESLPADVFILVLTAATSLDDLCALIRASPAAYWVFSQKKAYILLKVCAHQLGPAIRDAMALVHTELHPFTPHPIEAYRDRFDEAVAGWRRRLLAGKDEWLDGGVSVEEAVQLAQVCRTVQFFVNSYARERFADFEHSREDTIRENGQQEAARYGTGTWSLSVTERQHLSQAFIRRQAILNLSCIVPGQPPPPLYDSGYLHRRLLGLFECWELEQIAQADIFAYSLCNALRNYGTTLEWQAISSGQSAEAVGRGDAVQQQLLLLLSDHDWYLGELYPQLSKLRRKLTDAAAVDPELFERLIQWNHSQKSLQHGHGYSFLHAGNRAPQPSVPCNSASKSPVEPPWGWTDAMAATPDDPYYVGGDRWGDRLLLVSPADGAPRSYSSWQLFDASVNEWRRGGFVFWDADRVKALRARGLWGRFNEAGWLAAPYRPLSAETVVPSPQ</sequence>
<evidence type="ECO:0000313" key="2">
    <source>
        <dbReference type="Proteomes" id="UP001433268"/>
    </source>
</evidence>
<comment type="caution">
    <text evidence="1">The sequence shown here is derived from an EMBL/GenBank/DDBJ whole genome shotgun (WGS) entry which is preliminary data.</text>
</comment>
<proteinExistence type="predicted"/>